<feature type="transmembrane region" description="Helical" evidence="7">
    <location>
        <begin position="393"/>
        <end position="414"/>
    </location>
</feature>
<feature type="transmembrane region" description="Helical" evidence="7">
    <location>
        <begin position="222"/>
        <end position="248"/>
    </location>
</feature>
<dbReference type="PANTHER" id="PTHR33362:SF3">
    <property type="entry name" value="SIALIC ACID TRAP TRANSPORTER PERMEASE PROTEIN SIAT"/>
    <property type="match status" value="1"/>
</dbReference>
<evidence type="ECO:0000256" key="3">
    <source>
        <dbReference type="ARBA" id="ARBA00022519"/>
    </source>
</evidence>
<comment type="subcellular location">
    <subcellularLocation>
        <location evidence="1">Cell inner membrane</location>
        <topology evidence="1">Multi-pass membrane protein</topology>
    </subcellularLocation>
</comment>
<dbReference type="PATRIC" id="fig|2754.20.peg.2615"/>
<evidence type="ECO:0000313" key="9">
    <source>
        <dbReference type="EMBL" id="KEJ92843.1"/>
    </source>
</evidence>
<dbReference type="PIRSF" id="PIRSF006066">
    <property type="entry name" value="HI0050"/>
    <property type="match status" value="1"/>
</dbReference>
<dbReference type="GeneID" id="90983056"/>
<evidence type="ECO:0000256" key="6">
    <source>
        <dbReference type="ARBA" id="ARBA00023136"/>
    </source>
</evidence>
<protein>
    <submittedName>
        <fullName evidence="9">C4-dicarboxylate ABC transporter permease</fullName>
    </submittedName>
</protein>
<gene>
    <name evidence="9" type="ORF">EH55_00655</name>
</gene>
<dbReference type="EMBL" id="JMKI01000015">
    <property type="protein sequence ID" value="KEJ92843.1"/>
    <property type="molecule type" value="Genomic_DNA"/>
</dbReference>
<feature type="transmembrane region" description="Helical" evidence="7">
    <location>
        <begin position="47"/>
        <end position="68"/>
    </location>
</feature>
<evidence type="ECO:0000256" key="2">
    <source>
        <dbReference type="ARBA" id="ARBA00022475"/>
    </source>
</evidence>
<dbReference type="eggNOG" id="COG1593">
    <property type="taxonomic scope" value="Bacteria"/>
</dbReference>
<dbReference type="PANTHER" id="PTHR33362">
    <property type="entry name" value="SIALIC ACID TRAP TRANSPORTER PERMEASE PROTEIN SIAT-RELATED"/>
    <property type="match status" value="1"/>
</dbReference>
<feature type="transmembrane region" description="Helical" evidence="7">
    <location>
        <begin position="169"/>
        <end position="191"/>
    </location>
</feature>
<dbReference type="GO" id="GO:0005886">
    <property type="term" value="C:plasma membrane"/>
    <property type="evidence" value="ECO:0007669"/>
    <property type="project" value="UniProtKB-SubCell"/>
</dbReference>
<organism evidence="9 10">
    <name type="scientific">Synergistes jonesii</name>
    <dbReference type="NCBI Taxonomy" id="2754"/>
    <lineage>
        <taxon>Bacteria</taxon>
        <taxon>Thermotogati</taxon>
        <taxon>Synergistota</taxon>
        <taxon>Synergistia</taxon>
        <taxon>Synergistales</taxon>
        <taxon>Synergistaceae</taxon>
        <taxon>Synergistes</taxon>
    </lineage>
</organism>
<evidence type="ECO:0000256" key="7">
    <source>
        <dbReference type="SAM" id="Phobius"/>
    </source>
</evidence>
<feature type="transmembrane region" description="Helical" evidence="7">
    <location>
        <begin position="133"/>
        <end position="157"/>
    </location>
</feature>
<dbReference type="Proteomes" id="UP000027665">
    <property type="component" value="Unassembled WGS sequence"/>
</dbReference>
<reference evidence="9 10" key="1">
    <citation type="submission" date="2014-04" db="EMBL/GenBank/DDBJ databases">
        <title>Draft Genome Sequence of Synergistes jonesii.</title>
        <authorList>
            <person name="Coil D.A."/>
            <person name="Eisen J.A."/>
            <person name="Holland-Moritz H.E."/>
        </authorList>
    </citation>
    <scope>NUCLEOTIDE SEQUENCE [LARGE SCALE GENOMIC DNA]</scope>
    <source>
        <strain evidence="9 10">78-1</strain>
    </source>
</reference>
<dbReference type="Pfam" id="PF06808">
    <property type="entry name" value="DctM"/>
    <property type="match status" value="1"/>
</dbReference>
<keyword evidence="5 7" id="KW-1133">Transmembrane helix</keyword>
<keyword evidence="3" id="KW-0997">Cell inner membrane</keyword>
<dbReference type="InterPro" id="IPR004681">
    <property type="entry name" value="TRAP_DctM"/>
</dbReference>
<name>A0A073IR57_9BACT</name>
<dbReference type="AlphaFoldDB" id="A0A073IR57"/>
<feature type="domain" description="TRAP C4-dicarboxylate transport system permease DctM subunit" evidence="8">
    <location>
        <begin position="7"/>
        <end position="414"/>
    </location>
</feature>
<dbReference type="InterPro" id="IPR010656">
    <property type="entry name" value="DctM"/>
</dbReference>
<dbReference type="OrthoDB" id="9785600at2"/>
<evidence type="ECO:0000256" key="4">
    <source>
        <dbReference type="ARBA" id="ARBA00022692"/>
    </source>
</evidence>
<accession>A0A073IR57</accession>
<evidence type="ECO:0000259" key="8">
    <source>
        <dbReference type="Pfam" id="PF06808"/>
    </source>
</evidence>
<dbReference type="RefSeq" id="WP_037974983.1">
    <property type="nucleotide sequence ID" value="NZ_JAWRIX010000018.1"/>
</dbReference>
<dbReference type="STRING" id="2754.EH55_00655"/>
<keyword evidence="4 7" id="KW-0812">Transmembrane</keyword>
<feature type="transmembrane region" description="Helical" evidence="7">
    <location>
        <begin position="353"/>
        <end position="373"/>
    </location>
</feature>
<keyword evidence="2" id="KW-1003">Cell membrane</keyword>
<keyword evidence="6 7" id="KW-0472">Membrane</keyword>
<sequence>MFILAAALIIGIAIAVPISYSIAISGTLYLLYDATLPWLVIAQRMVVGADSFTLLAIPLFLLAGALMAEGDITPRIMRFASSMVGHIRGGMAMVMVVSCMFFGAISGSGVADVAAIGSIMLPAMKEEKYRPAFSASLLGCGGALATIIPPSIVMVVLGVTMGASIGKLFIAGFIPGILSGGSLMAISYYFARKENYPRLPKADAREKWEAFKGAFLPMVTPAIIIVGILQGIFTATEAGGVAAFYALILSKYVYRKLTWRRFFEICLEVAKTSAVVLFIIAAASLFGWILTSQNIPQKIAEAILSVSDNYWVVLIFFNLLLLVLGTFMETTAIILIVIPIFMPIMTQIGVDPIHLGVMICVNMAVGANTPPLGVDLMTACKVADIAYEDSFRYIFYFLAAMTLVLILIIIFPALSTWLPEMVVDSGA</sequence>
<feature type="transmembrane region" description="Helical" evidence="7">
    <location>
        <begin position="89"/>
        <end position="121"/>
    </location>
</feature>
<feature type="transmembrane region" description="Helical" evidence="7">
    <location>
        <begin position="310"/>
        <end position="341"/>
    </location>
</feature>
<dbReference type="NCBIfam" id="TIGR00786">
    <property type="entry name" value="dctM"/>
    <property type="match status" value="1"/>
</dbReference>
<proteinExistence type="predicted"/>
<evidence type="ECO:0000313" key="10">
    <source>
        <dbReference type="Proteomes" id="UP000027665"/>
    </source>
</evidence>
<comment type="caution">
    <text evidence="9">The sequence shown here is derived from an EMBL/GenBank/DDBJ whole genome shotgun (WGS) entry which is preliminary data.</text>
</comment>
<dbReference type="GO" id="GO:0022857">
    <property type="term" value="F:transmembrane transporter activity"/>
    <property type="evidence" value="ECO:0007669"/>
    <property type="project" value="TreeGrafter"/>
</dbReference>
<evidence type="ECO:0000256" key="1">
    <source>
        <dbReference type="ARBA" id="ARBA00004429"/>
    </source>
</evidence>
<evidence type="ECO:0000256" key="5">
    <source>
        <dbReference type="ARBA" id="ARBA00022989"/>
    </source>
</evidence>
<keyword evidence="10" id="KW-1185">Reference proteome</keyword>
<feature type="transmembrane region" description="Helical" evidence="7">
    <location>
        <begin position="269"/>
        <end position="290"/>
    </location>
</feature>